<gene>
    <name evidence="1" type="ORF">KQJ23_09705</name>
</gene>
<protein>
    <recommendedName>
        <fullName evidence="3">Nucleotidyltransferase family protein</fullName>
    </recommendedName>
</protein>
<accession>A0ABS6FPL9</accession>
<reference evidence="1 2" key="1">
    <citation type="submission" date="2021-06" db="EMBL/GenBank/DDBJ databases">
        <authorList>
            <person name="Sun Q."/>
            <person name="Li D."/>
        </authorList>
    </citation>
    <scope>NUCLEOTIDE SEQUENCE [LARGE SCALE GENOMIC DNA]</scope>
    <source>
        <strain evidence="1 2">MSJ-6</strain>
    </source>
</reference>
<proteinExistence type="predicted"/>
<evidence type="ECO:0000313" key="2">
    <source>
        <dbReference type="Proteomes" id="UP000743001"/>
    </source>
</evidence>
<dbReference type="Proteomes" id="UP000743001">
    <property type="component" value="Unassembled WGS sequence"/>
</dbReference>
<dbReference type="RefSeq" id="WP_216478639.1">
    <property type="nucleotide sequence ID" value="NZ_JAHLQJ010000007.1"/>
</dbReference>
<evidence type="ECO:0008006" key="3">
    <source>
        <dbReference type="Google" id="ProtNLM"/>
    </source>
</evidence>
<organism evidence="1 2">
    <name type="scientific">Paenibacillus brevis</name>
    <dbReference type="NCBI Taxonomy" id="2841508"/>
    <lineage>
        <taxon>Bacteria</taxon>
        <taxon>Bacillati</taxon>
        <taxon>Bacillota</taxon>
        <taxon>Bacilli</taxon>
        <taxon>Bacillales</taxon>
        <taxon>Paenibacillaceae</taxon>
        <taxon>Paenibacillus</taxon>
    </lineage>
</organism>
<sequence length="211" mass="23978">MSWNRALKACCDLYAESKLATKWIVVGSVGSVLQHASMSPNDLDIYVRDIEDVEQITGLLDRYNLKEKSERSYFDSDWHSSDEEPYFTQSFSSGFTWTKAKWKIQDFDVEVVQISNSAGIPDSDEGEGIWEGGRYIWDLIKHVEFENHLVPVVPLEIQLESNIRRKRQDRVDAILNALVLYGYNKELLAKALSGPSKVSSEAVAALLDENK</sequence>
<keyword evidence="2" id="KW-1185">Reference proteome</keyword>
<evidence type="ECO:0000313" key="1">
    <source>
        <dbReference type="EMBL" id="MBU5672096.1"/>
    </source>
</evidence>
<comment type="caution">
    <text evidence="1">The sequence shown here is derived from an EMBL/GenBank/DDBJ whole genome shotgun (WGS) entry which is preliminary data.</text>
</comment>
<dbReference type="EMBL" id="JAHLQJ010000007">
    <property type="protein sequence ID" value="MBU5672096.1"/>
    <property type="molecule type" value="Genomic_DNA"/>
</dbReference>
<name>A0ABS6FPL9_9BACL</name>